<evidence type="ECO:0000313" key="4">
    <source>
        <dbReference type="EMBL" id="XCF17024.1"/>
    </source>
</evidence>
<dbReference type="AlphaFoldDB" id="A0AAU8CG57"/>
<proteinExistence type="predicted"/>
<dbReference type="InterPro" id="IPR055522">
    <property type="entry name" value="DUF7096"/>
</dbReference>
<evidence type="ECO:0000259" key="3">
    <source>
        <dbReference type="Pfam" id="PF23379"/>
    </source>
</evidence>
<evidence type="ECO:0000259" key="1">
    <source>
        <dbReference type="Pfam" id="PF23374"/>
    </source>
</evidence>
<dbReference type="InterPro" id="IPR055520">
    <property type="entry name" value="DUF7094"/>
</dbReference>
<dbReference type="RefSeq" id="WP_353634675.1">
    <property type="nucleotide sequence ID" value="NZ_CP159204.1"/>
</dbReference>
<feature type="domain" description="DUF7096" evidence="3">
    <location>
        <begin position="1"/>
        <end position="208"/>
    </location>
</feature>
<dbReference type="Pfam" id="PF23375">
    <property type="entry name" value="DUF7094"/>
    <property type="match status" value="1"/>
</dbReference>
<sequence>MSRVRPALASVLLVVATTATLAASGGVAAPVEPGDEPVVGTSEQSAHVLLLTEANTAAYNEPRASVTSTLESGHATLGTDLRLATVEQRLDAADNRSARREILRNATDEAAERVAALRERATAAHDAYRNGELSTGSYVRTLGTLHAEASSLSTTLGRTASGGSLYNHAISDSFSEIGTRVYRLRAQLATVQGPVRERVADVVHGNREQVRVHVTAGNGVMLSTIDDGTYVRETVRPDNVEETLGGDFADASTVIQSKYPWLSNNSRSPSIIETRGGYAFYYRANYGHGQITAYIDTTTEKVYAERHQQTLAQLPADVEQRDTANNVTLSTSRTYAGGPLLVRAENEAGEPIDTTVSLNGTSVGDTGDDGRLWVLSPAGEYNVATVHDGAALEVNVTARPAP</sequence>
<dbReference type="InterPro" id="IPR056397">
    <property type="entry name" value="Fn3_arc"/>
</dbReference>
<feature type="domain" description="Fibronectin-III type-like" evidence="1">
    <location>
        <begin position="320"/>
        <end position="391"/>
    </location>
</feature>
<reference evidence="4" key="1">
    <citation type="submission" date="2024-06" db="EMBL/GenBank/DDBJ databases">
        <title>Genome Sequence of an extremely halophilic archaeon isolated from Permian era halite, Salado Formation, Carlsbad, New Mexico: Halobacterium sp. strain NMX12-1.</title>
        <authorList>
            <person name="Sotoa L."/>
            <person name="DasSarma P."/>
            <person name="Anton B.P."/>
            <person name="Vincze T."/>
            <person name="Verma I."/>
            <person name="Eralp B."/>
            <person name="Powers D.W."/>
            <person name="Dozier B.L."/>
            <person name="Roberts R.J."/>
            <person name="DasSarma S."/>
        </authorList>
    </citation>
    <scope>NUCLEOTIDE SEQUENCE</scope>
    <source>
        <strain evidence="4">NMX12-1</strain>
    </source>
</reference>
<dbReference type="Pfam" id="PF23374">
    <property type="entry name" value="Fn3_arc"/>
    <property type="match status" value="1"/>
</dbReference>
<feature type="domain" description="DUF7094" evidence="2">
    <location>
        <begin position="213"/>
        <end position="315"/>
    </location>
</feature>
<gene>
    <name evidence="4" type="ORF">ABSL23_03160</name>
</gene>
<dbReference type="Pfam" id="PF23379">
    <property type="entry name" value="DUF7096"/>
    <property type="match status" value="1"/>
</dbReference>
<name>A0AAU8CG57_9EURY</name>
<dbReference type="GeneID" id="91108115"/>
<dbReference type="KEGG" id="hanx:ABSL23_03160"/>
<dbReference type="EMBL" id="CP159204">
    <property type="protein sequence ID" value="XCF17024.1"/>
    <property type="molecule type" value="Genomic_DNA"/>
</dbReference>
<protein>
    <submittedName>
        <fullName evidence="4">Uncharacterized protein</fullName>
    </submittedName>
</protein>
<accession>A0AAU8CG57</accession>
<evidence type="ECO:0000259" key="2">
    <source>
        <dbReference type="Pfam" id="PF23375"/>
    </source>
</evidence>
<organism evidence="4">
    <name type="scientific">Halobacterium sp. NMX12-1</name>
    <dbReference type="NCBI Taxonomy" id="3166650"/>
    <lineage>
        <taxon>Archaea</taxon>
        <taxon>Methanobacteriati</taxon>
        <taxon>Methanobacteriota</taxon>
        <taxon>Stenosarchaea group</taxon>
        <taxon>Halobacteria</taxon>
        <taxon>Halobacteriales</taxon>
        <taxon>Halobacteriaceae</taxon>
        <taxon>Halobacterium</taxon>
    </lineage>
</organism>